<dbReference type="Proteomes" id="UP001175271">
    <property type="component" value="Unassembled WGS sequence"/>
</dbReference>
<protein>
    <submittedName>
        <fullName evidence="2">Uncharacterized protein</fullName>
    </submittedName>
</protein>
<gene>
    <name evidence="2" type="ORF">QR680_016668</name>
</gene>
<keyword evidence="1" id="KW-0472">Membrane</keyword>
<dbReference type="EMBL" id="JAUCMV010000004">
    <property type="protein sequence ID" value="KAK0403013.1"/>
    <property type="molecule type" value="Genomic_DNA"/>
</dbReference>
<evidence type="ECO:0000313" key="3">
    <source>
        <dbReference type="Proteomes" id="UP001175271"/>
    </source>
</evidence>
<keyword evidence="1" id="KW-0812">Transmembrane</keyword>
<dbReference type="PROSITE" id="PS51257">
    <property type="entry name" value="PROKAR_LIPOPROTEIN"/>
    <property type="match status" value="1"/>
</dbReference>
<feature type="transmembrane region" description="Helical" evidence="1">
    <location>
        <begin position="6"/>
        <end position="27"/>
    </location>
</feature>
<accession>A0AA39HBX3</accession>
<organism evidence="2 3">
    <name type="scientific">Steinernema hermaphroditum</name>
    <dbReference type="NCBI Taxonomy" id="289476"/>
    <lineage>
        <taxon>Eukaryota</taxon>
        <taxon>Metazoa</taxon>
        <taxon>Ecdysozoa</taxon>
        <taxon>Nematoda</taxon>
        <taxon>Chromadorea</taxon>
        <taxon>Rhabditida</taxon>
        <taxon>Tylenchina</taxon>
        <taxon>Panagrolaimomorpha</taxon>
        <taxon>Strongyloidoidea</taxon>
        <taxon>Steinernematidae</taxon>
        <taxon>Steinernema</taxon>
    </lineage>
</organism>
<feature type="transmembrane region" description="Helical" evidence="1">
    <location>
        <begin position="99"/>
        <end position="120"/>
    </location>
</feature>
<comment type="caution">
    <text evidence="2">The sequence shown here is derived from an EMBL/GenBank/DDBJ whole genome shotgun (WGS) entry which is preliminary data.</text>
</comment>
<feature type="transmembrane region" description="Helical" evidence="1">
    <location>
        <begin position="39"/>
        <end position="60"/>
    </location>
</feature>
<keyword evidence="3" id="KW-1185">Reference proteome</keyword>
<evidence type="ECO:0000313" key="2">
    <source>
        <dbReference type="EMBL" id="KAK0403013.1"/>
    </source>
</evidence>
<feature type="transmembrane region" description="Helical" evidence="1">
    <location>
        <begin position="66"/>
        <end position="87"/>
    </location>
</feature>
<sequence length="121" mass="13527">MALKRSVITGCSVFACFLFATFLHPATELYKMVEDKKGFFLDLGLKVITLLFLASLLIIFAFEKSLLILFVLSVVLFVWGFTTLYELGENNTKVIAETLLKVSLQGFNVSMLLLFAAIYIG</sequence>
<keyword evidence="1" id="KW-1133">Transmembrane helix</keyword>
<evidence type="ECO:0000256" key="1">
    <source>
        <dbReference type="SAM" id="Phobius"/>
    </source>
</evidence>
<reference evidence="2" key="1">
    <citation type="submission" date="2023-06" db="EMBL/GenBank/DDBJ databases">
        <title>Genomic analysis of the entomopathogenic nematode Steinernema hermaphroditum.</title>
        <authorList>
            <person name="Schwarz E.M."/>
            <person name="Heppert J.K."/>
            <person name="Baniya A."/>
            <person name="Schwartz H.T."/>
            <person name="Tan C.-H."/>
            <person name="Antoshechkin I."/>
            <person name="Sternberg P.W."/>
            <person name="Goodrich-Blair H."/>
            <person name="Dillman A.R."/>
        </authorList>
    </citation>
    <scope>NUCLEOTIDE SEQUENCE</scope>
    <source>
        <strain evidence="2">PS9179</strain>
        <tissue evidence="2">Whole animal</tissue>
    </source>
</reference>
<proteinExistence type="predicted"/>
<name>A0AA39HBX3_9BILA</name>
<dbReference type="AlphaFoldDB" id="A0AA39HBX3"/>